<dbReference type="InterPro" id="IPR032466">
    <property type="entry name" value="Metal_Hydrolase"/>
</dbReference>
<dbReference type="Gene3D" id="3.10.310.70">
    <property type="match status" value="1"/>
</dbReference>
<name>A0A2T3Z0F0_TRIA4</name>
<dbReference type="Proteomes" id="UP000240493">
    <property type="component" value="Unassembled WGS sequence"/>
</dbReference>
<accession>A0A2T3Z0F0</accession>
<dbReference type="Gene3D" id="3.20.20.140">
    <property type="entry name" value="Metal-dependent hydrolases"/>
    <property type="match status" value="1"/>
</dbReference>
<organism evidence="2 3">
    <name type="scientific">Trichoderma asperellum (strain ATCC 204424 / CBS 433.97 / NBRC 101777)</name>
    <dbReference type="NCBI Taxonomy" id="1042311"/>
    <lineage>
        <taxon>Eukaryota</taxon>
        <taxon>Fungi</taxon>
        <taxon>Dikarya</taxon>
        <taxon>Ascomycota</taxon>
        <taxon>Pezizomycotina</taxon>
        <taxon>Sordariomycetes</taxon>
        <taxon>Hypocreomycetidae</taxon>
        <taxon>Hypocreales</taxon>
        <taxon>Hypocreaceae</taxon>
        <taxon>Trichoderma</taxon>
    </lineage>
</organism>
<dbReference type="SUPFAM" id="SSF51338">
    <property type="entry name" value="Composite domain of metallo-dependent hydrolases"/>
    <property type="match status" value="1"/>
</dbReference>
<dbReference type="SUPFAM" id="SSF51556">
    <property type="entry name" value="Metallo-dependent hydrolases"/>
    <property type="match status" value="1"/>
</dbReference>
<sequence>MPMAATLFINGKFFAAEDNEKLHEAKFHECMLVENGIIEYVGSADADINALASSKGAEVHDLKGHHVLPGFIDGHVHALLLGQSLQRLNLEKCQSLQEIRDVISVYAATHADASRILCGGWMEFQTDGKAEVSMLDDLDPRPIYIMSRDLHACWCSTAAIKEMGLESAPNPVGGTIHRDNQGRATGLLSETACTLLAWPHLAQMATPEERVEAIRGAINALHAVGCTGFVEMAMDEIGWDALQTLRAEMGGQLPLHIAAHWLVRPTDSTDGDSEELDRAIELSRKFNAVTSPDFRIVGIKIMCDGVVDSCTAALVEPYSTTGLSTAPIWTGEALGAVVRKADRAGLQCALHAIGDAAAKLAIDALSDNGTPGRRHRIEHLELTSPGDGARLAAAGITASIQPAHADPVLLKAWPELLGTARCGRAFAYGDFAASGANISIGSDSPTAPWDVLRNLYTATTRRSVRDQNYSVVMNPEFALSLCQAMQGATRGSAYSCFAEGWTGSLVKGLQANFAVTEMEWTPESLLHARVNETWYRGKKVYDAAKSV</sequence>
<dbReference type="PANTHER" id="PTHR22642:SF20">
    <property type="entry name" value="AMIDOHYDROLASE 3 DOMAIN-CONTAINING PROTEIN"/>
    <property type="match status" value="1"/>
</dbReference>
<proteinExistence type="predicted"/>
<gene>
    <name evidence="2" type="ORF">M441DRAFT_60542</name>
</gene>
<dbReference type="CDD" id="cd01300">
    <property type="entry name" value="YtcJ_like"/>
    <property type="match status" value="1"/>
</dbReference>
<evidence type="ECO:0000259" key="1">
    <source>
        <dbReference type="Pfam" id="PF07969"/>
    </source>
</evidence>
<dbReference type="PANTHER" id="PTHR22642">
    <property type="entry name" value="IMIDAZOLONEPROPIONASE"/>
    <property type="match status" value="1"/>
</dbReference>
<evidence type="ECO:0000313" key="3">
    <source>
        <dbReference type="Proteomes" id="UP000240493"/>
    </source>
</evidence>
<evidence type="ECO:0000313" key="2">
    <source>
        <dbReference type="EMBL" id="PTB38286.1"/>
    </source>
</evidence>
<dbReference type="InterPro" id="IPR033932">
    <property type="entry name" value="YtcJ-like"/>
</dbReference>
<dbReference type="EMBL" id="KZ679266">
    <property type="protein sequence ID" value="PTB38286.1"/>
    <property type="molecule type" value="Genomic_DNA"/>
</dbReference>
<dbReference type="Gene3D" id="2.30.40.10">
    <property type="entry name" value="Urease, subunit C, domain 1"/>
    <property type="match status" value="1"/>
</dbReference>
<dbReference type="InterPro" id="IPR013108">
    <property type="entry name" value="Amidohydro_3"/>
</dbReference>
<dbReference type="AlphaFoldDB" id="A0A2T3Z0F0"/>
<feature type="domain" description="Amidohydrolase 3" evidence="1">
    <location>
        <begin position="58"/>
        <end position="541"/>
    </location>
</feature>
<dbReference type="GO" id="GO:0016810">
    <property type="term" value="F:hydrolase activity, acting on carbon-nitrogen (but not peptide) bonds"/>
    <property type="evidence" value="ECO:0007669"/>
    <property type="project" value="InterPro"/>
</dbReference>
<keyword evidence="3" id="KW-1185">Reference proteome</keyword>
<reference evidence="2 3" key="1">
    <citation type="submission" date="2016-07" db="EMBL/GenBank/DDBJ databases">
        <title>Multiple horizontal gene transfer events from other fungi enriched the ability of initially mycotrophic Trichoderma (Ascomycota) to feed on dead plant biomass.</title>
        <authorList>
            <consortium name="DOE Joint Genome Institute"/>
            <person name="Aerts A."/>
            <person name="Atanasova L."/>
            <person name="Chenthamara K."/>
            <person name="Zhang J."/>
            <person name="Grujic M."/>
            <person name="Henrissat B."/>
            <person name="Kuo A."/>
            <person name="Salamov A."/>
            <person name="Lipzen A."/>
            <person name="Labutti K."/>
            <person name="Barry K."/>
            <person name="Miao Y."/>
            <person name="Rahimi M.J."/>
            <person name="Shen Q."/>
            <person name="Grigoriev I.V."/>
            <person name="Kubicek C.P."/>
            <person name="Druzhinina I.S."/>
        </authorList>
    </citation>
    <scope>NUCLEOTIDE SEQUENCE [LARGE SCALE GENOMIC DNA]</scope>
    <source>
        <strain evidence="2 3">CBS 433.97</strain>
    </source>
</reference>
<dbReference type="InterPro" id="IPR011059">
    <property type="entry name" value="Metal-dep_hydrolase_composite"/>
</dbReference>
<dbReference type="Pfam" id="PF07969">
    <property type="entry name" value="Amidohydro_3"/>
    <property type="match status" value="1"/>
</dbReference>
<protein>
    <recommendedName>
        <fullName evidence="1">Amidohydrolase 3 domain-containing protein</fullName>
    </recommendedName>
</protein>
<dbReference type="STRING" id="1042311.A0A2T3Z0F0"/>
<dbReference type="OrthoDB" id="3501663at2759"/>